<gene>
    <name evidence="1" type="ORF">KSMBR1_1978</name>
</gene>
<dbReference type="EMBL" id="LT934425">
    <property type="protein sequence ID" value="SOH04476.1"/>
    <property type="molecule type" value="Genomic_DNA"/>
</dbReference>
<protein>
    <submittedName>
        <fullName evidence="1">Uncharacterized protein</fullName>
    </submittedName>
</protein>
<evidence type="ECO:0000313" key="1">
    <source>
        <dbReference type="EMBL" id="SOH04476.1"/>
    </source>
</evidence>
<accession>A0A2C9CFL2</accession>
<evidence type="ECO:0000313" key="2">
    <source>
        <dbReference type="Proteomes" id="UP000221734"/>
    </source>
</evidence>
<dbReference type="OrthoDB" id="515851at2"/>
<keyword evidence="2" id="KW-1185">Reference proteome</keyword>
<proteinExistence type="predicted"/>
<reference evidence="2" key="1">
    <citation type="submission" date="2017-10" db="EMBL/GenBank/DDBJ databases">
        <authorList>
            <person name="Frank J."/>
        </authorList>
    </citation>
    <scope>NUCLEOTIDE SEQUENCE [LARGE SCALE GENOMIC DNA]</scope>
</reference>
<dbReference type="KEGG" id="kst:KSMBR1_1978"/>
<organism evidence="1 2">
    <name type="scientific">Kuenenia stuttgartiensis</name>
    <dbReference type="NCBI Taxonomy" id="174633"/>
    <lineage>
        <taxon>Bacteria</taxon>
        <taxon>Pseudomonadati</taxon>
        <taxon>Planctomycetota</taxon>
        <taxon>Candidatus Brocadiia</taxon>
        <taxon>Candidatus Brocadiales</taxon>
        <taxon>Candidatus Brocadiaceae</taxon>
        <taxon>Candidatus Kuenenia</taxon>
    </lineage>
</organism>
<dbReference type="RefSeq" id="WP_099325191.1">
    <property type="nucleotide sequence ID" value="NZ_LT934425.1"/>
</dbReference>
<dbReference type="Proteomes" id="UP000221734">
    <property type="component" value="Chromosome Kuenenia_stuttgartiensis_MBR1"/>
</dbReference>
<dbReference type="AlphaFoldDB" id="A0A2C9CFL2"/>
<sequence length="105" mass="12904">MSTDIKEKLEIPDTLRNIYTEMEVSPIGLLKNYALNLILNKINKYEAENAFFEKKYDCKYEEFKHKVESMEKEENFEWEDDLMDWEFAFENFRYWQKKAHEIKGE</sequence>
<name>A0A2C9CFL2_KUEST</name>